<reference evidence="1 2" key="1">
    <citation type="submission" date="2019-05" db="EMBL/GenBank/DDBJ databases">
        <title>Another draft genome of Portunus trituberculatus and its Hox gene families provides insights of decapod evolution.</title>
        <authorList>
            <person name="Jeong J.-H."/>
            <person name="Song I."/>
            <person name="Kim S."/>
            <person name="Choi T."/>
            <person name="Kim D."/>
            <person name="Ryu S."/>
            <person name="Kim W."/>
        </authorList>
    </citation>
    <scope>NUCLEOTIDE SEQUENCE [LARGE SCALE GENOMIC DNA]</scope>
    <source>
        <tissue evidence="1">Muscle</tissue>
    </source>
</reference>
<dbReference type="OrthoDB" id="191315at2759"/>
<dbReference type="AlphaFoldDB" id="A0A5B7DEF5"/>
<dbReference type="EMBL" id="VSRR010000784">
    <property type="protein sequence ID" value="MPC19597.1"/>
    <property type="molecule type" value="Genomic_DNA"/>
</dbReference>
<keyword evidence="2" id="KW-1185">Reference proteome</keyword>
<dbReference type="SUPFAM" id="SSF51569">
    <property type="entry name" value="Aldolase"/>
    <property type="match status" value="1"/>
</dbReference>
<comment type="caution">
    <text evidence="1">The sequence shown here is derived from an EMBL/GenBank/DDBJ whole genome shotgun (WGS) entry which is preliminary data.</text>
</comment>
<proteinExistence type="predicted"/>
<dbReference type="Gene3D" id="3.20.20.70">
    <property type="entry name" value="Aldolase class I"/>
    <property type="match status" value="1"/>
</dbReference>
<sequence length="161" mass="18836">MSKYVKDWWWKEAMGSMCILLLRKEWSLYLVSENSFHKTQTSWYWQALAVNVTKTFGIPGLKQVMDWMGMYGGPLRSPLQPLTQQETEKLRQNYRSNEDYCNSKCPGCRSKGKQMYSIITSCKNQLALRQCHISCEIKINLLRWYFHYTNQAAGVKAASLN</sequence>
<dbReference type="InterPro" id="IPR013785">
    <property type="entry name" value="Aldolase_TIM"/>
</dbReference>
<accession>A0A5B7DEF5</accession>
<evidence type="ECO:0000313" key="2">
    <source>
        <dbReference type="Proteomes" id="UP000324222"/>
    </source>
</evidence>
<name>A0A5B7DEF5_PORTR</name>
<organism evidence="1 2">
    <name type="scientific">Portunus trituberculatus</name>
    <name type="common">Swimming crab</name>
    <name type="synonym">Neptunus trituberculatus</name>
    <dbReference type="NCBI Taxonomy" id="210409"/>
    <lineage>
        <taxon>Eukaryota</taxon>
        <taxon>Metazoa</taxon>
        <taxon>Ecdysozoa</taxon>
        <taxon>Arthropoda</taxon>
        <taxon>Crustacea</taxon>
        <taxon>Multicrustacea</taxon>
        <taxon>Malacostraca</taxon>
        <taxon>Eumalacostraca</taxon>
        <taxon>Eucarida</taxon>
        <taxon>Decapoda</taxon>
        <taxon>Pleocyemata</taxon>
        <taxon>Brachyura</taxon>
        <taxon>Eubrachyura</taxon>
        <taxon>Portunoidea</taxon>
        <taxon>Portunidae</taxon>
        <taxon>Portuninae</taxon>
        <taxon>Portunus</taxon>
    </lineage>
</organism>
<gene>
    <name evidence="1" type="primary">HOGA1</name>
    <name evidence="1" type="ORF">E2C01_012514</name>
</gene>
<dbReference type="Proteomes" id="UP000324222">
    <property type="component" value="Unassembled WGS sequence"/>
</dbReference>
<evidence type="ECO:0000313" key="1">
    <source>
        <dbReference type="EMBL" id="MPC19597.1"/>
    </source>
</evidence>
<protein>
    <submittedName>
        <fullName evidence="1">4-hydroxy-2-oxoglutarate aldolase, mitochondrial</fullName>
    </submittedName>
</protein>